<feature type="domain" description="C2H2-type" evidence="14">
    <location>
        <begin position="20"/>
        <end position="47"/>
    </location>
</feature>
<dbReference type="SMART" id="SM00355">
    <property type="entry name" value="ZnF_C2H2"/>
    <property type="match status" value="6"/>
</dbReference>
<reference evidence="15 16" key="1">
    <citation type="submission" date="2015-12" db="EMBL/GenBank/DDBJ databases">
        <title>The genome of Folsomia candida.</title>
        <authorList>
            <person name="Faddeeva A."/>
            <person name="Derks M.F."/>
            <person name="Anvar Y."/>
            <person name="Smit S."/>
            <person name="Van Straalen N."/>
            <person name="Roelofs D."/>
        </authorList>
    </citation>
    <scope>NUCLEOTIDE SEQUENCE [LARGE SCALE GENOMIC DNA]</scope>
    <source>
        <strain evidence="15 16">VU population</strain>
        <tissue evidence="15">Whole body</tissue>
    </source>
</reference>
<dbReference type="Pfam" id="PF12874">
    <property type="entry name" value="zf-met"/>
    <property type="match status" value="1"/>
</dbReference>
<dbReference type="SUPFAM" id="SSF57667">
    <property type="entry name" value="beta-beta-alpha zinc fingers"/>
    <property type="match status" value="4"/>
</dbReference>
<dbReference type="EMBL" id="LNIX01000001">
    <property type="protein sequence ID" value="OXA64666.1"/>
    <property type="molecule type" value="Genomic_DNA"/>
</dbReference>
<dbReference type="OrthoDB" id="6591996at2759"/>
<proteinExistence type="inferred from homology"/>
<dbReference type="FunFam" id="3.30.160.60:FF:000065">
    <property type="entry name" value="B-cell CLL/lymphoma 6, member B"/>
    <property type="match status" value="1"/>
</dbReference>
<evidence type="ECO:0000256" key="9">
    <source>
        <dbReference type="ARBA" id="ARBA00023125"/>
    </source>
</evidence>
<comment type="caution">
    <text evidence="15">The sequence shown here is derived from an EMBL/GenBank/DDBJ whole genome shotgun (WGS) entry which is preliminary data.</text>
</comment>
<evidence type="ECO:0000256" key="2">
    <source>
        <dbReference type="ARBA" id="ARBA00004123"/>
    </source>
</evidence>
<feature type="compositionally biased region" description="Polar residues" evidence="13">
    <location>
        <begin position="613"/>
        <end position="625"/>
    </location>
</feature>
<evidence type="ECO:0000313" key="16">
    <source>
        <dbReference type="Proteomes" id="UP000198287"/>
    </source>
</evidence>
<comment type="similarity">
    <text evidence="3">Belongs to the krueppel C2H2-type zinc-finger protein family.</text>
</comment>
<feature type="compositionally biased region" description="Low complexity" evidence="13">
    <location>
        <begin position="707"/>
        <end position="722"/>
    </location>
</feature>
<feature type="compositionally biased region" description="Low complexity" evidence="13">
    <location>
        <begin position="290"/>
        <end position="315"/>
    </location>
</feature>
<dbReference type="PANTHER" id="PTHR16515:SF66">
    <property type="entry name" value="C2H2-TYPE DOMAIN-CONTAINING PROTEIN"/>
    <property type="match status" value="1"/>
</dbReference>
<dbReference type="GO" id="GO:0005634">
    <property type="term" value="C:nucleus"/>
    <property type="evidence" value="ECO:0007669"/>
    <property type="project" value="UniProtKB-SubCell"/>
</dbReference>
<feature type="domain" description="C2H2-type" evidence="14">
    <location>
        <begin position="104"/>
        <end position="131"/>
    </location>
</feature>
<organism evidence="15 16">
    <name type="scientific">Folsomia candida</name>
    <name type="common">Springtail</name>
    <dbReference type="NCBI Taxonomy" id="158441"/>
    <lineage>
        <taxon>Eukaryota</taxon>
        <taxon>Metazoa</taxon>
        <taxon>Ecdysozoa</taxon>
        <taxon>Arthropoda</taxon>
        <taxon>Hexapoda</taxon>
        <taxon>Collembola</taxon>
        <taxon>Entomobryomorpha</taxon>
        <taxon>Isotomoidea</taxon>
        <taxon>Isotomidae</taxon>
        <taxon>Proisotominae</taxon>
        <taxon>Folsomia</taxon>
    </lineage>
</organism>
<feature type="domain" description="C2H2-type" evidence="14">
    <location>
        <begin position="132"/>
        <end position="159"/>
    </location>
</feature>
<evidence type="ECO:0000259" key="14">
    <source>
        <dbReference type="PROSITE" id="PS50157"/>
    </source>
</evidence>
<dbReference type="FunFam" id="3.30.160.60:FF:000634">
    <property type="entry name" value="Zinc finger X-chromosomal protein"/>
    <property type="match status" value="1"/>
</dbReference>
<evidence type="ECO:0000256" key="7">
    <source>
        <dbReference type="ARBA" id="ARBA00022833"/>
    </source>
</evidence>
<dbReference type="GO" id="GO:0006355">
    <property type="term" value="P:regulation of DNA-templated transcription"/>
    <property type="evidence" value="ECO:0007669"/>
    <property type="project" value="UniProtKB-ARBA"/>
</dbReference>
<keyword evidence="6 12" id="KW-0863">Zinc-finger</keyword>
<accession>A0A226F730</accession>
<feature type="domain" description="C2H2-type" evidence="14">
    <location>
        <begin position="160"/>
        <end position="183"/>
    </location>
</feature>
<feature type="region of interest" description="Disordered" evidence="13">
    <location>
        <begin position="260"/>
        <end position="325"/>
    </location>
</feature>
<feature type="domain" description="C2H2-type" evidence="14">
    <location>
        <begin position="48"/>
        <end position="75"/>
    </location>
</feature>
<feature type="compositionally biased region" description="Polar residues" evidence="13">
    <location>
        <begin position="202"/>
        <end position="215"/>
    </location>
</feature>
<feature type="compositionally biased region" description="Low complexity" evidence="13">
    <location>
        <begin position="263"/>
        <end position="282"/>
    </location>
</feature>
<dbReference type="GO" id="GO:0003677">
    <property type="term" value="F:DNA binding"/>
    <property type="evidence" value="ECO:0007669"/>
    <property type="project" value="UniProtKB-KW"/>
</dbReference>
<keyword evidence="10" id="KW-0804">Transcription</keyword>
<feature type="compositionally biased region" description="Basic and acidic residues" evidence="13">
    <location>
        <begin position="650"/>
        <end position="669"/>
    </location>
</feature>
<evidence type="ECO:0000313" key="15">
    <source>
        <dbReference type="EMBL" id="OXA64666.1"/>
    </source>
</evidence>
<dbReference type="InterPro" id="IPR050331">
    <property type="entry name" value="Zinc_finger"/>
</dbReference>
<keyword evidence="4" id="KW-0479">Metal-binding</keyword>
<evidence type="ECO:0000256" key="1">
    <source>
        <dbReference type="ARBA" id="ARBA00003767"/>
    </source>
</evidence>
<feature type="domain" description="C2H2-type" evidence="14">
    <location>
        <begin position="1"/>
        <end position="19"/>
    </location>
</feature>
<keyword evidence="9" id="KW-0238">DNA-binding</keyword>
<protein>
    <submittedName>
        <fullName evidence="15">Krueppel 1</fullName>
    </submittedName>
</protein>
<keyword evidence="5" id="KW-0677">Repeat</keyword>
<keyword evidence="7" id="KW-0862">Zinc</keyword>
<evidence type="ECO:0000256" key="3">
    <source>
        <dbReference type="ARBA" id="ARBA00006991"/>
    </source>
</evidence>
<feature type="region of interest" description="Disordered" evidence="13">
    <location>
        <begin position="358"/>
        <end position="403"/>
    </location>
</feature>
<evidence type="ECO:0000256" key="4">
    <source>
        <dbReference type="ARBA" id="ARBA00022723"/>
    </source>
</evidence>
<evidence type="ECO:0000256" key="13">
    <source>
        <dbReference type="SAM" id="MobiDB-lite"/>
    </source>
</evidence>
<keyword evidence="8" id="KW-0805">Transcription regulation</keyword>
<dbReference type="Proteomes" id="UP000198287">
    <property type="component" value="Unassembled WGS sequence"/>
</dbReference>
<evidence type="ECO:0000256" key="6">
    <source>
        <dbReference type="ARBA" id="ARBA00022771"/>
    </source>
</evidence>
<evidence type="ECO:0000256" key="10">
    <source>
        <dbReference type="ARBA" id="ARBA00023163"/>
    </source>
</evidence>
<dbReference type="FunFam" id="3.30.160.60:FF:000618">
    <property type="entry name" value="zinc finger protein 341 isoform X1"/>
    <property type="match status" value="1"/>
</dbReference>
<dbReference type="PROSITE" id="PS50157">
    <property type="entry name" value="ZINC_FINGER_C2H2_2"/>
    <property type="match status" value="7"/>
</dbReference>
<dbReference type="PROSITE" id="PS00028">
    <property type="entry name" value="ZINC_FINGER_C2H2_1"/>
    <property type="match status" value="6"/>
</dbReference>
<keyword evidence="16" id="KW-1185">Reference proteome</keyword>
<dbReference type="Pfam" id="PF00096">
    <property type="entry name" value="zf-C2H2"/>
    <property type="match status" value="4"/>
</dbReference>
<evidence type="ECO:0000256" key="8">
    <source>
        <dbReference type="ARBA" id="ARBA00023015"/>
    </source>
</evidence>
<dbReference type="Pfam" id="PF13894">
    <property type="entry name" value="zf-C2H2_4"/>
    <property type="match status" value="1"/>
</dbReference>
<dbReference type="Gene3D" id="3.30.160.60">
    <property type="entry name" value="Classic Zinc Finger"/>
    <property type="match status" value="7"/>
</dbReference>
<feature type="region of interest" description="Disordered" evidence="13">
    <location>
        <begin position="585"/>
        <end position="723"/>
    </location>
</feature>
<feature type="compositionally biased region" description="Polar residues" evidence="13">
    <location>
        <begin position="585"/>
        <end position="605"/>
    </location>
</feature>
<dbReference type="AlphaFoldDB" id="A0A226F730"/>
<dbReference type="InterPro" id="IPR036236">
    <property type="entry name" value="Znf_C2H2_sf"/>
</dbReference>
<evidence type="ECO:0000256" key="11">
    <source>
        <dbReference type="ARBA" id="ARBA00023242"/>
    </source>
</evidence>
<keyword evidence="11" id="KW-0539">Nucleus</keyword>
<sequence length="741" mass="82018">MSLPARLTRHYRTHTGEKPYQCEYCNKSFSVKENLSVHRRIHTKERPYKCEVCQRAFEHSGKLHRHMRIHTGERPHRCQICQKTFIQSGQLVIHMRTHTGEKPYVCKVCNKGFTCSKQLKVHTRTHTGEKPYTCDICGKSFGYNHVLKLHQVAHYGEKVYKCTLCNGTFTSKKSLESHIKTHSEGSVPQEPSSPPTMIEPTSVPSPSSLSQTPQNSDKENRESSDSEISSQNSPHAESPKTPPASPIVYVDVPHHLSPAQLKSTSQSSNSGNNNNNSGNNNFHNHHHRGNNYNGYNTNRDSNYSNNTNSNKMSSSVKLNPATNLPYPMLPPGVQVHQSPQSRTTFLYVTSKLPTPLTNNASSSSLLSPSSGTNSCHRSSSESPPPRHFSQISSAKQQATNFSTASSISNPANFKAFGGLLSNGMSSIVGKAQICNNEAPTAHHHRDKLFLANASIRDKKVLPFLEQFGYGLPKDNLQVNNNFNFSRKSNDFEKESRSAKNLATVHPIPENFSIISENFNNNTRAKGDLYRRSPSFEGSQIRNYGGGDRRDRSPEIIEYNPISNYTPGGVLALALTRGSKAVMQSSQFSSNFRQATTPPRSNSQSPDLGLDFSSRGSGSPTRNSVASLTPTSTPRSTPGLSESNEELMDDCSQRSEEELMNHNNHNHNDNDNDNNSSDGDRVGKRRSSSSGGGPRKRSSLILEKYAQENPATPAPNNNSNTESILSQRLRLSSVIQYAEKCS</sequence>
<dbReference type="PANTHER" id="PTHR16515">
    <property type="entry name" value="PR DOMAIN ZINC FINGER PROTEIN"/>
    <property type="match status" value="1"/>
</dbReference>
<dbReference type="FunFam" id="3.30.160.60:FF:000478">
    <property type="entry name" value="Zinc finger protein 133"/>
    <property type="match status" value="1"/>
</dbReference>
<dbReference type="FunFam" id="3.30.160.60:FF:001480">
    <property type="entry name" value="Si:cabz01071911.3"/>
    <property type="match status" value="1"/>
</dbReference>
<name>A0A226F730_FOLCA</name>
<feature type="compositionally biased region" description="Low complexity" evidence="13">
    <location>
        <begin position="626"/>
        <end position="640"/>
    </location>
</feature>
<feature type="domain" description="C2H2-type" evidence="14">
    <location>
        <begin position="76"/>
        <end position="103"/>
    </location>
</feature>
<dbReference type="GO" id="GO:0008270">
    <property type="term" value="F:zinc ion binding"/>
    <property type="evidence" value="ECO:0007669"/>
    <property type="project" value="UniProtKB-KW"/>
</dbReference>
<gene>
    <name evidence="15" type="ORF">Fcan01_01749</name>
</gene>
<feature type="region of interest" description="Disordered" evidence="13">
    <location>
        <begin position="176"/>
        <end position="248"/>
    </location>
</feature>
<evidence type="ECO:0000256" key="5">
    <source>
        <dbReference type="ARBA" id="ARBA00022737"/>
    </source>
</evidence>
<feature type="compositionally biased region" description="Low complexity" evidence="13">
    <location>
        <begin position="358"/>
        <end position="381"/>
    </location>
</feature>
<dbReference type="FunFam" id="3.30.160.60:FF:000624">
    <property type="entry name" value="zinc finger protein 697"/>
    <property type="match status" value="1"/>
</dbReference>
<comment type="subcellular location">
    <subcellularLocation>
        <location evidence="2">Nucleus</location>
    </subcellularLocation>
</comment>
<dbReference type="InterPro" id="IPR013087">
    <property type="entry name" value="Znf_C2H2_type"/>
</dbReference>
<feature type="compositionally biased region" description="Polar residues" evidence="13">
    <location>
        <begin position="390"/>
        <end position="403"/>
    </location>
</feature>
<feature type="region of interest" description="Disordered" evidence="13">
    <location>
        <begin position="529"/>
        <end position="553"/>
    </location>
</feature>
<comment type="function">
    <text evidence="1">May be involved in transcriptional regulation.</text>
</comment>
<evidence type="ECO:0000256" key="12">
    <source>
        <dbReference type="PROSITE-ProRule" id="PRU00042"/>
    </source>
</evidence>